<feature type="compositionally biased region" description="Basic residues" evidence="1">
    <location>
        <begin position="20"/>
        <end position="33"/>
    </location>
</feature>
<dbReference type="AlphaFoldDB" id="A0A6C0K4E9"/>
<feature type="region of interest" description="Disordered" evidence="1">
    <location>
        <begin position="1"/>
        <end position="35"/>
    </location>
</feature>
<evidence type="ECO:0000313" key="2">
    <source>
        <dbReference type="EMBL" id="QHU12932.1"/>
    </source>
</evidence>
<dbReference type="EMBL" id="MN740811">
    <property type="protein sequence ID" value="QHU12932.1"/>
    <property type="molecule type" value="Genomic_DNA"/>
</dbReference>
<sequence>MGQTRKLRGGATPSQIRAGLRQRRSKSERRPRKGVGALYSSQAAEYMKMIMKEIKEDVEALEEMDRKIREEARKRKENMEQINEAEEEDAEALEEMERKIREWEELERKKKKLEINKILAGLFSELNIK</sequence>
<protein>
    <submittedName>
        <fullName evidence="2">Uncharacterized protein</fullName>
    </submittedName>
</protein>
<organism evidence="2">
    <name type="scientific">viral metagenome</name>
    <dbReference type="NCBI Taxonomy" id="1070528"/>
    <lineage>
        <taxon>unclassified sequences</taxon>
        <taxon>metagenomes</taxon>
        <taxon>organismal metagenomes</taxon>
    </lineage>
</organism>
<evidence type="ECO:0000256" key="1">
    <source>
        <dbReference type="SAM" id="MobiDB-lite"/>
    </source>
</evidence>
<feature type="region of interest" description="Disordered" evidence="1">
    <location>
        <begin position="72"/>
        <end position="91"/>
    </location>
</feature>
<proteinExistence type="predicted"/>
<accession>A0A6C0K4E9</accession>
<reference evidence="2" key="1">
    <citation type="journal article" date="2020" name="Nature">
        <title>Giant virus diversity and host interactions through global metagenomics.</title>
        <authorList>
            <person name="Schulz F."/>
            <person name="Roux S."/>
            <person name="Paez-Espino D."/>
            <person name="Jungbluth S."/>
            <person name="Walsh D.A."/>
            <person name="Denef V.J."/>
            <person name="McMahon K.D."/>
            <person name="Konstantinidis K.T."/>
            <person name="Eloe-Fadrosh E.A."/>
            <person name="Kyrpides N.C."/>
            <person name="Woyke T."/>
        </authorList>
    </citation>
    <scope>NUCLEOTIDE SEQUENCE</scope>
    <source>
        <strain evidence="2">GVMAG-S-1101172-89</strain>
    </source>
</reference>
<name>A0A6C0K4E9_9ZZZZ</name>